<dbReference type="InterPro" id="IPR029058">
    <property type="entry name" value="AB_hydrolase_fold"/>
</dbReference>
<proteinExistence type="predicted"/>
<dbReference type="Pfam" id="PF12697">
    <property type="entry name" value="Abhydrolase_6"/>
    <property type="match status" value="1"/>
</dbReference>
<protein>
    <submittedName>
        <fullName evidence="2">Pimeloyl-ACP methyl ester carboxylesterase</fullName>
    </submittedName>
</protein>
<dbReference type="RefSeq" id="WP_306883940.1">
    <property type="nucleotide sequence ID" value="NZ_JAUSUL010000001.1"/>
</dbReference>
<evidence type="ECO:0000313" key="2">
    <source>
        <dbReference type="EMBL" id="MDQ0314162.1"/>
    </source>
</evidence>
<comment type="caution">
    <text evidence="2">The sequence shown here is derived from an EMBL/GenBank/DDBJ whole genome shotgun (WGS) entry which is preliminary data.</text>
</comment>
<dbReference type="InterPro" id="IPR000073">
    <property type="entry name" value="AB_hydrolase_1"/>
</dbReference>
<sequence length="305" mass="32223">MASAAAAEPITIAGPAGPLEGELLAVPDAEAAVLIVPGSGPTDRDGNSPQGLTTDTYKLLAEGLASEGIASLRIDKRGFFGSEAATADPEDVTIAAYADDVRRWHDALAERVGTDCVWIAGHSEGGLVALAAAQEVEPCGLILLAAPGRPVGELLREQVRRYPANGPFLAEIDRIIDRLEAGETVDPATISPELQALFRPGLQRFMIDLFSYDPADLAARVDRPVLIVQGGADMQVTTDDARLLAEAMPDAVLEILPEMTHTLKRDVPGQPFATYADPSLPLDPDLVRIVADFIGQPEGPPADLR</sequence>
<dbReference type="Gene3D" id="3.40.50.1820">
    <property type="entry name" value="alpha/beta hydrolase"/>
    <property type="match status" value="1"/>
</dbReference>
<dbReference type="GO" id="GO:0052689">
    <property type="term" value="F:carboxylic ester hydrolase activity"/>
    <property type="evidence" value="ECO:0007669"/>
    <property type="project" value="TreeGrafter"/>
</dbReference>
<evidence type="ECO:0000313" key="3">
    <source>
        <dbReference type="Proteomes" id="UP001229244"/>
    </source>
</evidence>
<gene>
    <name evidence="2" type="ORF">J2S73_000599</name>
</gene>
<feature type="domain" description="AB hydrolase-1" evidence="1">
    <location>
        <begin position="33"/>
        <end position="261"/>
    </location>
</feature>
<evidence type="ECO:0000259" key="1">
    <source>
        <dbReference type="Pfam" id="PF12697"/>
    </source>
</evidence>
<name>A0AAE3VLC1_9HYPH</name>
<organism evidence="2 3">
    <name type="scientific">Amorphus orientalis</name>
    <dbReference type="NCBI Taxonomy" id="649198"/>
    <lineage>
        <taxon>Bacteria</taxon>
        <taxon>Pseudomonadati</taxon>
        <taxon>Pseudomonadota</taxon>
        <taxon>Alphaproteobacteria</taxon>
        <taxon>Hyphomicrobiales</taxon>
        <taxon>Amorphaceae</taxon>
        <taxon>Amorphus</taxon>
    </lineage>
</organism>
<dbReference type="SUPFAM" id="SSF53474">
    <property type="entry name" value="alpha/beta-Hydrolases"/>
    <property type="match status" value="1"/>
</dbReference>
<keyword evidence="3" id="KW-1185">Reference proteome</keyword>
<dbReference type="AlphaFoldDB" id="A0AAE3VLC1"/>
<reference evidence="2" key="1">
    <citation type="submission" date="2023-07" db="EMBL/GenBank/DDBJ databases">
        <title>Genomic Encyclopedia of Type Strains, Phase IV (KMG-IV): sequencing the most valuable type-strain genomes for metagenomic binning, comparative biology and taxonomic classification.</title>
        <authorList>
            <person name="Goeker M."/>
        </authorList>
    </citation>
    <scope>NUCLEOTIDE SEQUENCE</scope>
    <source>
        <strain evidence="2">DSM 21202</strain>
    </source>
</reference>
<dbReference type="EMBL" id="JAUSUL010000001">
    <property type="protein sequence ID" value="MDQ0314162.1"/>
    <property type="molecule type" value="Genomic_DNA"/>
</dbReference>
<accession>A0AAE3VLC1</accession>
<dbReference type="InterPro" id="IPR053145">
    <property type="entry name" value="AB_hydrolase_Est10"/>
</dbReference>
<dbReference type="PANTHER" id="PTHR43265">
    <property type="entry name" value="ESTERASE ESTD"/>
    <property type="match status" value="1"/>
</dbReference>
<dbReference type="Proteomes" id="UP001229244">
    <property type="component" value="Unassembled WGS sequence"/>
</dbReference>
<dbReference type="PANTHER" id="PTHR43265:SF1">
    <property type="entry name" value="ESTERASE ESTD"/>
    <property type="match status" value="1"/>
</dbReference>